<comment type="caution">
    <text evidence="1">The sequence shown here is derived from an EMBL/GenBank/DDBJ whole genome shotgun (WGS) entry which is preliminary data.</text>
</comment>
<keyword evidence="2" id="KW-1185">Reference proteome</keyword>
<dbReference type="AlphaFoldDB" id="A0AAD7D8Z7"/>
<reference evidence="1" key="1">
    <citation type="submission" date="2023-03" db="EMBL/GenBank/DDBJ databases">
        <title>Massive genome expansion in bonnet fungi (Mycena s.s.) driven by repeated elements and novel gene families across ecological guilds.</title>
        <authorList>
            <consortium name="Lawrence Berkeley National Laboratory"/>
            <person name="Harder C.B."/>
            <person name="Miyauchi S."/>
            <person name="Viragh M."/>
            <person name="Kuo A."/>
            <person name="Thoen E."/>
            <person name="Andreopoulos B."/>
            <person name="Lu D."/>
            <person name="Skrede I."/>
            <person name="Drula E."/>
            <person name="Henrissat B."/>
            <person name="Morin E."/>
            <person name="Kohler A."/>
            <person name="Barry K."/>
            <person name="LaButti K."/>
            <person name="Morin E."/>
            <person name="Salamov A."/>
            <person name="Lipzen A."/>
            <person name="Mereny Z."/>
            <person name="Hegedus B."/>
            <person name="Baldrian P."/>
            <person name="Stursova M."/>
            <person name="Weitz H."/>
            <person name="Taylor A."/>
            <person name="Grigoriev I.V."/>
            <person name="Nagy L.G."/>
            <person name="Martin F."/>
            <person name="Kauserud H."/>
        </authorList>
    </citation>
    <scope>NUCLEOTIDE SEQUENCE</scope>
    <source>
        <strain evidence="1">CBHHK067</strain>
    </source>
</reference>
<accession>A0AAD7D8Z7</accession>
<sequence>MSDLRRRPSRPDSRGLDKVNYICTAPGSVIFWRRAIIGLDSGWDDQDIGCRLIFGLPILRLALIRYRRRPSSKDLRPWNSFYTESLPSATNMNEQYMQQRISLRPIAASVHGTAELCLIRSMLKVGGDFVPQRSENREIGLACVGFQIAETKQ</sequence>
<name>A0AAD7D8Z7_MYCRO</name>
<protein>
    <submittedName>
        <fullName evidence="1">Uncharacterized protein</fullName>
    </submittedName>
</protein>
<evidence type="ECO:0000313" key="2">
    <source>
        <dbReference type="Proteomes" id="UP001221757"/>
    </source>
</evidence>
<evidence type="ECO:0000313" key="1">
    <source>
        <dbReference type="EMBL" id="KAJ7683882.1"/>
    </source>
</evidence>
<proteinExistence type="predicted"/>
<organism evidence="1 2">
    <name type="scientific">Mycena rosella</name>
    <name type="common">Pink bonnet</name>
    <name type="synonym">Agaricus rosellus</name>
    <dbReference type="NCBI Taxonomy" id="1033263"/>
    <lineage>
        <taxon>Eukaryota</taxon>
        <taxon>Fungi</taxon>
        <taxon>Dikarya</taxon>
        <taxon>Basidiomycota</taxon>
        <taxon>Agaricomycotina</taxon>
        <taxon>Agaricomycetes</taxon>
        <taxon>Agaricomycetidae</taxon>
        <taxon>Agaricales</taxon>
        <taxon>Marasmiineae</taxon>
        <taxon>Mycenaceae</taxon>
        <taxon>Mycena</taxon>
    </lineage>
</organism>
<gene>
    <name evidence="1" type="ORF">B0H17DRAFT_1137501</name>
</gene>
<dbReference type="EMBL" id="JARKIE010000104">
    <property type="protein sequence ID" value="KAJ7683882.1"/>
    <property type="molecule type" value="Genomic_DNA"/>
</dbReference>
<dbReference type="Proteomes" id="UP001221757">
    <property type="component" value="Unassembled WGS sequence"/>
</dbReference>